<protein>
    <submittedName>
        <fullName evidence="1">Uncharacterized protein</fullName>
    </submittedName>
</protein>
<dbReference type="EMBL" id="VDCS01000001">
    <property type="protein sequence ID" value="TNJ47276.1"/>
    <property type="molecule type" value="Genomic_DNA"/>
</dbReference>
<sequence>MLFLLFVTAPTVILMVDDSIDVSSFYTCSEEEEKGGEKHKEIDPLVLDQTNSELPIPFGLEEFELFYFFKKYQKPHLNLISPPPDYNLV</sequence>
<proteinExistence type="predicted"/>
<comment type="caution">
    <text evidence="1">The sequence shown here is derived from an EMBL/GenBank/DDBJ whole genome shotgun (WGS) entry which is preliminary data.</text>
</comment>
<reference evidence="1 2" key="1">
    <citation type="submission" date="2019-05" db="EMBL/GenBank/DDBJ databases">
        <title>Tamlana fucoidanivorans sp. nov., isolated from the surface of algae collected from Fujian province in China.</title>
        <authorList>
            <person name="Li J."/>
        </authorList>
    </citation>
    <scope>NUCLEOTIDE SEQUENCE [LARGE SCALE GENOMIC DNA]</scope>
    <source>
        <strain evidence="1 2">CW2-9</strain>
    </source>
</reference>
<organism evidence="1 2">
    <name type="scientific">Allotamlana fucoidanivorans</name>
    <dbReference type="NCBI Taxonomy" id="2583814"/>
    <lineage>
        <taxon>Bacteria</taxon>
        <taxon>Pseudomonadati</taxon>
        <taxon>Bacteroidota</taxon>
        <taxon>Flavobacteriia</taxon>
        <taxon>Flavobacteriales</taxon>
        <taxon>Flavobacteriaceae</taxon>
        <taxon>Allotamlana</taxon>
    </lineage>
</organism>
<keyword evidence="2" id="KW-1185">Reference proteome</keyword>
<dbReference type="Proteomes" id="UP000308713">
    <property type="component" value="Unassembled WGS sequence"/>
</dbReference>
<gene>
    <name evidence="1" type="ORF">FGF67_01400</name>
</gene>
<evidence type="ECO:0000313" key="2">
    <source>
        <dbReference type="Proteomes" id="UP000308713"/>
    </source>
</evidence>
<dbReference type="AlphaFoldDB" id="A0A5C4SS60"/>
<accession>A0A5C4SS60</accession>
<name>A0A5C4SS60_9FLAO</name>
<evidence type="ECO:0000313" key="1">
    <source>
        <dbReference type="EMBL" id="TNJ47276.1"/>
    </source>
</evidence>